<dbReference type="PANTHER" id="PTHR10972">
    <property type="entry name" value="OXYSTEROL-BINDING PROTEIN-RELATED"/>
    <property type="match status" value="1"/>
</dbReference>
<evidence type="ECO:0000313" key="4">
    <source>
        <dbReference type="EMBL" id="ELR12551.1"/>
    </source>
</evidence>
<protein>
    <submittedName>
        <fullName evidence="4">Oxysterolbinding protein-like protein 8 isoform b, putative</fullName>
    </submittedName>
</protein>
<dbReference type="KEGG" id="acan:ACA1_329470"/>
<dbReference type="Proteomes" id="UP000011083">
    <property type="component" value="Unassembled WGS sequence"/>
</dbReference>
<evidence type="ECO:0000256" key="1">
    <source>
        <dbReference type="ARBA" id="ARBA00008842"/>
    </source>
</evidence>
<dbReference type="GO" id="GO:0005829">
    <property type="term" value="C:cytosol"/>
    <property type="evidence" value="ECO:0007669"/>
    <property type="project" value="TreeGrafter"/>
</dbReference>
<dbReference type="SUPFAM" id="SSF144000">
    <property type="entry name" value="Oxysterol-binding protein-like"/>
    <property type="match status" value="1"/>
</dbReference>
<evidence type="ECO:0000256" key="3">
    <source>
        <dbReference type="SAM" id="MobiDB-lite"/>
    </source>
</evidence>
<reference evidence="4 5" key="1">
    <citation type="journal article" date="2013" name="Genome Biol.">
        <title>Genome of Acanthamoeba castellanii highlights extensive lateral gene transfer and early evolution of tyrosine kinase signaling.</title>
        <authorList>
            <person name="Clarke M."/>
            <person name="Lohan A.J."/>
            <person name="Liu B."/>
            <person name="Lagkouvardos I."/>
            <person name="Roy S."/>
            <person name="Zafar N."/>
            <person name="Bertelli C."/>
            <person name="Schilde C."/>
            <person name="Kianianmomeni A."/>
            <person name="Burglin T.R."/>
            <person name="Frech C."/>
            <person name="Turcotte B."/>
            <person name="Kopec K.O."/>
            <person name="Synnott J.M."/>
            <person name="Choo C."/>
            <person name="Paponov I."/>
            <person name="Finkler A."/>
            <person name="Soon Heng Tan C."/>
            <person name="Hutchins A.P."/>
            <person name="Weinmeier T."/>
            <person name="Rattei T."/>
            <person name="Chu J.S."/>
            <person name="Gimenez G."/>
            <person name="Irimia M."/>
            <person name="Rigden D.J."/>
            <person name="Fitzpatrick D.A."/>
            <person name="Lorenzo-Morales J."/>
            <person name="Bateman A."/>
            <person name="Chiu C.H."/>
            <person name="Tang P."/>
            <person name="Hegemann P."/>
            <person name="Fromm H."/>
            <person name="Raoult D."/>
            <person name="Greub G."/>
            <person name="Miranda-Saavedra D."/>
            <person name="Chen N."/>
            <person name="Nash P."/>
            <person name="Ginger M.L."/>
            <person name="Horn M."/>
            <person name="Schaap P."/>
            <person name="Caler L."/>
            <person name="Loftus B."/>
        </authorList>
    </citation>
    <scope>NUCLEOTIDE SEQUENCE [LARGE SCALE GENOMIC DNA]</scope>
    <source>
        <strain evidence="4 5">Neff</strain>
    </source>
</reference>
<dbReference type="Gene3D" id="3.30.70.3490">
    <property type="match status" value="1"/>
</dbReference>
<evidence type="ECO:0000313" key="5">
    <source>
        <dbReference type="Proteomes" id="UP000011083"/>
    </source>
</evidence>
<dbReference type="OMA" id="AMYISEQ"/>
<dbReference type="OrthoDB" id="14833at2759"/>
<dbReference type="RefSeq" id="XP_004334564.1">
    <property type="nucleotide sequence ID" value="XM_004334516.1"/>
</dbReference>
<dbReference type="FunFam" id="1.10.287.2720:FF:000001">
    <property type="entry name" value="Oxysterol-binding OBPalpha"/>
    <property type="match status" value="1"/>
</dbReference>
<dbReference type="GO" id="GO:0016020">
    <property type="term" value="C:membrane"/>
    <property type="evidence" value="ECO:0007669"/>
    <property type="project" value="TreeGrafter"/>
</dbReference>
<dbReference type="STRING" id="1257118.L8GK41"/>
<sequence length="400" mass="46171">MDGKDGRKKDKKHKKKDKKDKEIEEAMDQGGEEQQQIEGTETEVRIGMDLSRVTLPTFILEPKSFLEKLTDFFTHPDVMLSSVECQSPVERLVAITRWYLSGFYIRPKGVKKPYNPILGEIFRAQWDHGTSKSFYVSEQVSHHPPVSAFYASNRAVGLAINGYINFRSKFMGNSSAAIMDGEAVLYFLRIPGESYTITFPTAYARGILWGTLLMEMGGTVYITCEKTGLQSEIEFKTKPYFGGGYNYVAGKIKETSGKKKTLYTISGKWDEEIFIKPADTKKDELLWDPKNAPPKVTMDIRPLDKQDECESRRLWQHVSAALRKNDQETATTEKCKIEDAQREAVRRREEEKETYEVKYFEKDENGGWVYKWKNLEPFPLDELDQWEEYEEDCVIGARKK</sequence>
<keyword evidence="5" id="KW-1185">Reference proteome</keyword>
<dbReference type="GeneID" id="14913069"/>
<evidence type="ECO:0000256" key="2">
    <source>
        <dbReference type="RuleBase" id="RU003844"/>
    </source>
</evidence>
<dbReference type="AlphaFoldDB" id="L8GK41"/>
<dbReference type="Gene3D" id="1.10.287.2720">
    <property type="match status" value="1"/>
</dbReference>
<dbReference type="VEuPathDB" id="AmoebaDB:ACA1_329470"/>
<proteinExistence type="inferred from homology"/>
<dbReference type="InterPro" id="IPR037239">
    <property type="entry name" value="OSBP_sf"/>
</dbReference>
<dbReference type="InterPro" id="IPR000648">
    <property type="entry name" value="Oxysterol-bd"/>
</dbReference>
<gene>
    <name evidence="4" type="ORF">ACA1_329470</name>
</gene>
<dbReference type="PANTHER" id="PTHR10972:SF102">
    <property type="entry name" value="OXYSTEROL-BINDING PROTEIN"/>
    <property type="match status" value="1"/>
</dbReference>
<dbReference type="InterPro" id="IPR018494">
    <property type="entry name" value="Oxysterol-bd_CS"/>
</dbReference>
<name>L8GK41_ACACF</name>
<feature type="compositionally biased region" description="Basic residues" evidence="3">
    <location>
        <begin position="9"/>
        <end position="18"/>
    </location>
</feature>
<dbReference type="GO" id="GO:0032934">
    <property type="term" value="F:sterol binding"/>
    <property type="evidence" value="ECO:0007669"/>
    <property type="project" value="TreeGrafter"/>
</dbReference>
<dbReference type="EMBL" id="KB008108">
    <property type="protein sequence ID" value="ELR12551.1"/>
    <property type="molecule type" value="Genomic_DNA"/>
</dbReference>
<dbReference type="PROSITE" id="PS01013">
    <property type="entry name" value="OSBP"/>
    <property type="match status" value="1"/>
</dbReference>
<dbReference type="Pfam" id="PF01237">
    <property type="entry name" value="Oxysterol_BP"/>
    <property type="match status" value="1"/>
</dbReference>
<feature type="region of interest" description="Disordered" evidence="3">
    <location>
        <begin position="1"/>
        <end position="41"/>
    </location>
</feature>
<dbReference type="Gene3D" id="2.40.160.120">
    <property type="match status" value="1"/>
</dbReference>
<organism evidence="4 5">
    <name type="scientific">Acanthamoeba castellanii (strain ATCC 30010 / Neff)</name>
    <dbReference type="NCBI Taxonomy" id="1257118"/>
    <lineage>
        <taxon>Eukaryota</taxon>
        <taxon>Amoebozoa</taxon>
        <taxon>Discosea</taxon>
        <taxon>Longamoebia</taxon>
        <taxon>Centramoebida</taxon>
        <taxon>Acanthamoebidae</taxon>
        <taxon>Acanthamoeba</taxon>
    </lineage>
</organism>
<accession>L8GK41</accession>
<comment type="similarity">
    <text evidence="1 2">Belongs to the OSBP family.</text>
</comment>